<dbReference type="InterPro" id="IPR012725">
    <property type="entry name" value="Chaperone_DnaK"/>
</dbReference>
<dbReference type="OrthoDB" id="2401965at2759"/>
<evidence type="ECO:0000313" key="8">
    <source>
        <dbReference type="RefSeq" id="XP_026283918.1"/>
    </source>
</evidence>
<dbReference type="Pfam" id="PF00012">
    <property type="entry name" value="HSP70"/>
    <property type="match status" value="1"/>
</dbReference>
<dbReference type="FunFam" id="2.60.34.10:FF:000014">
    <property type="entry name" value="Chaperone protein DnaK HSP70"/>
    <property type="match status" value="1"/>
</dbReference>
<keyword evidence="8" id="KW-0346">Stress response</keyword>
<dbReference type="KEGG" id="foc:113210248"/>
<dbReference type="HAMAP" id="MF_00332">
    <property type="entry name" value="DnaK"/>
    <property type="match status" value="1"/>
</dbReference>
<dbReference type="CTD" id="36583"/>
<evidence type="ECO:0000256" key="2">
    <source>
        <dbReference type="ARBA" id="ARBA00022741"/>
    </source>
</evidence>
<feature type="compositionally biased region" description="Low complexity" evidence="6">
    <location>
        <begin position="663"/>
        <end position="674"/>
    </location>
</feature>
<evidence type="ECO:0000256" key="6">
    <source>
        <dbReference type="SAM" id="MobiDB-lite"/>
    </source>
</evidence>
<comment type="similarity">
    <text evidence="1 4">Belongs to the heat shock protein 70 family.</text>
</comment>
<dbReference type="Proteomes" id="UP000504606">
    <property type="component" value="Unplaced"/>
</dbReference>
<evidence type="ECO:0000256" key="1">
    <source>
        <dbReference type="ARBA" id="ARBA00007381"/>
    </source>
</evidence>
<dbReference type="InterPro" id="IPR029047">
    <property type="entry name" value="HSP70_peptide-bd_sf"/>
</dbReference>
<evidence type="ECO:0000256" key="3">
    <source>
        <dbReference type="ARBA" id="ARBA00022840"/>
    </source>
</evidence>
<dbReference type="InterPro" id="IPR013126">
    <property type="entry name" value="Hsp_70_fam"/>
</dbReference>
<dbReference type="GO" id="GO:0140662">
    <property type="term" value="F:ATP-dependent protein folding chaperone"/>
    <property type="evidence" value="ECO:0007669"/>
    <property type="project" value="InterPro"/>
</dbReference>
<dbReference type="AlphaFoldDB" id="A0A6J1SSU2"/>
<dbReference type="GO" id="GO:0005524">
    <property type="term" value="F:ATP binding"/>
    <property type="evidence" value="ECO:0007669"/>
    <property type="project" value="UniProtKB-KW"/>
</dbReference>
<feature type="compositionally biased region" description="Basic and acidic residues" evidence="6">
    <location>
        <begin position="678"/>
        <end position="690"/>
    </location>
</feature>
<feature type="coiled-coil region" evidence="5">
    <location>
        <begin position="581"/>
        <end position="627"/>
    </location>
</feature>
<keyword evidence="5" id="KW-0175">Coiled coil</keyword>
<dbReference type="Gene3D" id="1.20.1270.10">
    <property type="match status" value="1"/>
</dbReference>
<dbReference type="PROSITE" id="PS01036">
    <property type="entry name" value="HSP70_3"/>
    <property type="match status" value="1"/>
</dbReference>
<dbReference type="Gene3D" id="3.30.30.30">
    <property type="match status" value="1"/>
</dbReference>
<dbReference type="GO" id="GO:0051082">
    <property type="term" value="F:unfolded protein binding"/>
    <property type="evidence" value="ECO:0007669"/>
    <property type="project" value="InterPro"/>
</dbReference>
<dbReference type="InterPro" id="IPR043129">
    <property type="entry name" value="ATPase_NBD"/>
</dbReference>
<dbReference type="Gene3D" id="3.30.420.40">
    <property type="match status" value="2"/>
</dbReference>
<sequence length="690" mass="74929">MFVGGLVGRNFTNVSHAVSGQRHFSILLKKQTPVFAQDGLQQRNKSEGVKGAVIGIDLGTTNSCVAVMEGKQAKVIENAEGSRTTPSVVAFSKDGERLVGMPAKRQAVTNSANTFYATKRLIGRRFEDAEVKKDMKTVSYKIVKASNGDAWVQATDGKMYSPSQIGAFTLMKMRETAESYLNTPVKNAVVTVPAYFNDSQRQATKDAGQIAGLNVLRVINEPTAAALAYGMDKTEDKVIAVYDLGGGTFDISILEIQKGVFEVKSTNGDTFLGGEDFDNTLVNFLVAEFKKEQGLDITKDPMAMQRLKEAAEKAKCELSSSMQTDINLPYLTMDASGPKHMNLKLTRSKFETLVDGLIKKTVDPCKKALQDGEVAKSDIGEVLLVGGMSRMPKVQQTVQEIFGRQPSRSVNPDEAVAVGAAVQGGVLAGDVTDVLLLDVTPLSLGIETLGGVFTRLISRNTTIPTKKSQVFSTAADGQTQVEIKVHQGEREMASDNKLLGQFTLVGIPPAPRGVPQIEVTFDIDANGIVHVSARDKGTGKEQQIVIQSSGGLSKDEIENMVRNAEQYAAQDKVKKDRVEAVNQAEGIIHDTESKMDEFKDQLPSDECDKLREQITSVRDLLANKEDSDPEEIRKATGNLQQASLKLFEMAYKKMAAERDSGSKSEGSSESSSESTENQAKDDKDKDEKKN</sequence>
<organism evidence="7 8">
    <name type="scientific">Frankliniella occidentalis</name>
    <name type="common">Western flower thrips</name>
    <name type="synonym">Euthrips occidentalis</name>
    <dbReference type="NCBI Taxonomy" id="133901"/>
    <lineage>
        <taxon>Eukaryota</taxon>
        <taxon>Metazoa</taxon>
        <taxon>Ecdysozoa</taxon>
        <taxon>Arthropoda</taxon>
        <taxon>Hexapoda</taxon>
        <taxon>Insecta</taxon>
        <taxon>Pterygota</taxon>
        <taxon>Neoptera</taxon>
        <taxon>Paraneoptera</taxon>
        <taxon>Thysanoptera</taxon>
        <taxon>Terebrantia</taxon>
        <taxon>Thripoidea</taxon>
        <taxon>Thripidae</taxon>
        <taxon>Frankliniella</taxon>
    </lineage>
</organism>
<dbReference type="InterPro" id="IPR029048">
    <property type="entry name" value="HSP70_C_sf"/>
</dbReference>
<dbReference type="PANTHER" id="PTHR19375">
    <property type="entry name" value="HEAT SHOCK PROTEIN 70KDA"/>
    <property type="match status" value="1"/>
</dbReference>
<gene>
    <name evidence="8" type="primary">LOC113210248</name>
</gene>
<protein>
    <submittedName>
        <fullName evidence="8">Heat shock 70 kDa protein cognate 5</fullName>
    </submittedName>
</protein>
<dbReference type="SUPFAM" id="SSF100920">
    <property type="entry name" value="Heat shock protein 70kD (HSP70), peptide-binding domain"/>
    <property type="match status" value="1"/>
</dbReference>
<feature type="region of interest" description="Disordered" evidence="6">
    <location>
        <begin position="654"/>
        <end position="690"/>
    </location>
</feature>
<dbReference type="FunFam" id="3.30.30.30:FF:000003">
    <property type="entry name" value="Heat shock protein 9"/>
    <property type="match status" value="1"/>
</dbReference>
<proteinExistence type="inferred from homology"/>
<dbReference type="PROSITE" id="PS00329">
    <property type="entry name" value="HSP70_2"/>
    <property type="match status" value="1"/>
</dbReference>
<dbReference type="CDD" id="cd11733">
    <property type="entry name" value="ASKHA_NBD_HSP70_HSPA9"/>
    <property type="match status" value="1"/>
</dbReference>
<dbReference type="FunFam" id="3.90.640.10:FF:000003">
    <property type="entry name" value="Molecular chaperone DnaK"/>
    <property type="match status" value="1"/>
</dbReference>
<dbReference type="FunFam" id="3.30.420.40:FF:000020">
    <property type="entry name" value="Chaperone protein HscA homolog"/>
    <property type="match status" value="1"/>
</dbReference>
<dbReference type="GeneID" id="113210248"/>
<dbReference type="Gene3D" id="3.90.640.10">
    <property type="entry name" value="Actin, Chain A, domain 4"/>
    <property type="match status" value="1"/>
</dbReference>
<dbReference type="RefSeq" id="XP_026283918.1">
    <property type="nucleotide sequence ID" value="XM_026428133.2"/>
</dbReference>
<evidence type="ECO:0000256" key="4">
    <source>
        <dbReference type="RuleBase" id="RU003322"/>
    </source>
</evidence>
<dbReference type="Gene3D" id="2.60.34.10">
    <property type="entry name" value="Substrate Binding Domain Of DNAk, Chain A, domain 1"/>
    <property type="match status" value="1"/>
</dbReference>
<evidence type="ECO:0000313" key="7">
    <source>
        <dbReference type="Proteomes" id="UP000504606"/>
    </source>
</evidence>
<dbReference type="FunFam" id="1.20.1270.10:FF:000011">
    <property type="entry name" value="stress-70 protein, mitochondrial isoform X1"/>
    <property type="match status" value="1"/>
</dbReference>
<dbReference type="NCBIfam" id="NF001413">
    <property type="entry name" value="PRK00290.1"/>
    <property type="match status" value="1"/>
</dbReference>
<reference evidence="8" key="1">
    <citation type="submission" date="2025-08" db="UniProtKB">
        <authorList>
            <consortium name="RefSeq"/>
        </authorList>
    </citation>
    <scope>IDENTIFICATION</scope>
    <source>
        <tissue evidence="8">Whole organism</tissue>
    </source>
</reference>
<accession>A0A6J1SSU2</accession>
<evidence type="ECO:0000256" key="5">
    <source>
        <dbReference type="SAM" id="Coils"/>
    </source>
</evidence>
<keyword evidence="3 4" id="KW-0067">ATP-binding</keyword>
<dbReference type="SUPFAM" id="SSF53067">
    <property type="entry name" value="Actin-like ATPase domain"/>
    <property type="match status" value="2"/>
</dbReference>
<keyword evidence="7" id="KW-1185">Reference proteome</keyword>
<dbReference type="NCBIfam" id="TIGR02350">
    <property type="entry name" value="prok_dnaK"/>
    <property type="match status" value="1"/>
</dbReference>
<keyword evidence="2 4" id="KW-0547">Nucleotide-binding</keyword>
<name>A0A6J1SSU2_FRAOC</name>
<dbReference type="PRINTS" id="PR00301">
    <property type="entry name" value="HEATSHOCK70"/>
</dbReference>
<dbReference type="InterPro" id="IPR018181">
    <property type="entry name" value="Heat_shock_70_CS"/>
</dbReference>
<dbReference type="PROSITE" id="PS00297">
    <property type="entry name" value="HSP70_1"/>
    <property type="match status" value="1"/>
</dbReference>
<dbReference type="FunFam" id="3.30.420.40:FF:000004">
    <property type="entry name" value="Molecular chaperone DnaK"/>
    <property type="match status" value="1"/>
</dbReference>